<reference evidence="8" key="1">
    <citation type="submission" date="2021-01" db="EMBL/GenBank/DDBJ databases">
        <authorList>
            <person name="Corre E."/>
            <person name="Pelletier E."/>
            <person name="Niang G."/>
            <person name="Scheremetjew M."/>
            <person name="Finn R."/>
            <person name="Kale V."/>
            <person name="Holt S."/>
            <person name="Cochrane G."/>
            <person name="Meng A."/>
            <person name="Brown T."/>
            <person name="Cohen L."/>
        </authorList>
    </citation>
    <scope>NUCLEOTIDE SEQUENCE</scope>
    <source>
        <strain evidence="8">CCMP1723</strain>
    </source>
</reference>
<gene>
    <name evidence="8" type="ORF">MCOM1403_LOCUS806</name>
</gene>
<dbReference type="SMART" id="SM00884">
    <property type="entry name" value="Cullin_Nedd8"/>
    <property type="match status" value="1"/>
</dbReference>
<keyword evidence="2" id="KW-1017">Isopeptide bond</keyword>
<dbReference type="FunFam" id="1.20.1310.10:FF:000002">
    <property type="entry name" value="cullin-3 isoform X1"/>
    <property type="match status" value="1"/>
</dbReference>
<evidence type="ECO:0000256" key="6">
    <source>
        <dbReference type="SAM" id="MobiDB-lite"/>
    </source>
</evidence>
<feature type="domain" description="Cullin family profile" evidence="7">
    <location>
        <begin position="372"/>
        <end position="636"/>
    </location>
</feature>
<dbReference type="InterPro" id="IPR001373">
    <property type="entry name" value="Cullin_N"/>
</dbReference>
<dbReference type="SUPFAM" id="SSF46785">
    <property type="entry name" value="Winged helix' DNA-binding domain"/>
    <property type="match status" value="1"/>
</dbReference>
<comment type="similarity">
    <text evidence="1 4 5">Belongs to the cullin family.</text>
</comment>
<dbReference type="SUPFAM" id="SSF74788">
    <property type="entry name" value="Cullin repeat-like"/>
    <property type="match status" value="1"/>
</dbReference>
<dbReference type="FunFam" id="1.20.1310.10:FF:000006">
    <property type="entry name" value="Cullin 3"/>
    <property type="match status" value="1"/>
</dbReference>
<dbReference type="EMBL" id="HBEQ01001015">
    <property type="protein sequence ID" value="CAD8513381.1"/>
    <property type="molecule type" value="Transcribed_RNA"/>
</dbReference>
<dbReference type="Pfam" id="PF26557">
    <property type="entry name" value="Cullin_AB"/>
    <property type="match status" value="1"/>
</dbReference>
<evidence type="ECO:0000256" key="2">
    <source>
        <dbReference type="ARBA" id="ARBA00022499"/>
    </source>
</evidence>
<dbReference type="InterPro" id="IPR059120">
    <property type="entry name" value="Cullin-like_AB"/>
</dbReference>
<dbReference type="InterPro" id="IPR036390">
    <property type="entry name" value="WH_DNA-bd_sf"/>
</dbReference>
<evidence type="ECO:0000259" key="7">
    <source>
        <dbReference type="PROSITE" id="PS50069"/>
    </source>
</evidence>
<feature type="compositionally biased region" description="Basic and acidic residues" evidence="6">
    <location>
        <begin position="681"/>
        <end position="697"/>
    </location>
</feature>
<evidence type="ECO:0000256" key="1">
    <source>
        <dbReference type="ARBA" id="ARBA00006019"/>
    </source>
</evidence>
<dbReference type="InterPro" id="IPR016158">
    <property type="entry name" value="Cullin_homology"/>
</dbReference>
<dbReference type="PROSITE" id="PS50069">
    <property type="entry name" value="CULLIN_2"/>
    <property type="match status" value="1"/>
</dbReference>
<dbReference type="FunFam" id="1.20.1310.10:FF:000001">
    <property type="entry name" value="Cullin 3"/>
    <property type="match status" value="1"/>
</dbReference>
<dbReference type="GO" id="GO:0006511">
    <property type="term" value="P:ubiquitin-dependent protein catabolic process"/>
    <property type="evidence" value="ECO:0007669"/>
    <property type="project" value="InterPro"/>
</dbReference>
<sequence length="767" mass="87064">MSGKGKFRIEPFKHRVELDAQYAEKTWKVLKDAIHEIHHRNASGLSFEELYRNAYNMVLHRHGDALYKGLVSLVTEHLKGVASEVNAERGEGFLSELIKRWDHHTHSMQMVRDILMYMDRIYVQPNGLKPVHDLGLQLWRDQVMRGPGIKSRVRDAVLGTINRERCGEKIDTHQLRAVTAMLMDLGVDCYAKDFEEPFLAATTEFYRAEAQRFLADSDCAQYLRKSEARLAEEQARVLEYMNPRTVKTAIARCEEELLTAPMRQTLSMPGSGLSAMLVGDGVDELKLVYKLFRRVPNGLRSVKEMVFEHVSGEGKALVTDPEKEKEPGEYVEGLLRMKDKYGGIVDAAFDGDRQFVNALHLSFENFVNLNNRSAEYLSLYVDDKLRRGLKGAEEEEVEATLDRAIVLFRFLREKDVFQKYYQEHLSKRLLGGRTTSDDAERSLVVKLKTECGYQFTTKFEGMFNDIRTSRDSMKAFRTHLEERAASGDLAMAAEPSSSGVTTDADGVKVKTSGGVSSYLGGVDLSVQVLTTGSWPVKGQNMGTCTLPPDMQAACDAYRDFYLGSHNGRRLVFLTQMGTAEVRYTFGDGVRRELSVSTYMACVLLLFNDAESLSYRDIAAATAIPGDDLRRSLQSLACVRGKNVLRKEPMSKDVNDDDVFSVNDNFTSKMIKVKISTVSAQRETEPEKKETRSRIEEDRKPQIEAAIVRIMKARRQLDHNSVVQEVTKQLSSRFIPSPADIKKHLESLIEKEFIERDRHDRKLYIYLA</sequence>
<dbReference type="GO" id="GO:0031625">
    <property type="term" value="F:ubiquitin protein ligase binding"/>
    <property type="evidence" value="ECO:0007669"/>
    <property type="project" value="InterPro"/>
</dbReference>
<dbReference type="Gene3D" id="1.10.10.10">
    <property type="entry name" value="Winged helix-like DNA-binding domain superfamily/Winged helix DNA-binding domain"/>
    <property type="match status" value="1"/>
</dbReference>
<dbReference type="Pfam" id="PF10557">
    <property type="entry name" value="Cullin_Nedd8"/>
    <property type="match status" value="1"/>
</dbReference>
<organism evidence="8">
    <name type="scientific">Micromonas pusilla</name>
    <name type="common">Picoplanktonic green alga</name>
    <name type="synonym">Chromulina pusilla</name>
    <dbReference type="NCBI Taxonomy" id="38833"/>
    <lineage>
        <taxon>Eukaryota</taxon>
        <taxon>Viridiplantae</taxon>
        <taxon>Chlorophyta</taxon>
        <taxon>Mamiellophyceae</taxon>
        <taxon>Mamiellales</taxon>
        <taxon>Mamiellaceae</taxon>
        <taxon>Micromonas</taxon>
    </lineage>
</organism>
<dbReference type="FunFam" id="1.10.10.10:FF:000014">
    <property type="entry name" value="Cullin 1"/>
    <property type="match status" value="1"/>
</dbReference>
<dbReference type="InterPro" id="IPR016159">
    <property type="entry name" value="Cullin_repeat-like_dom_sf"/>
</dbReference>
<evidence type="ECO:0000256" key="4">
    <source>
        <dbReference type="PROSITE-ProRule" id="PRU00330"/>
    </source>
</evidence>
<accession>A0A7S0NH30</accession>
<dbReference type="Pfam" id="PF00888">
    <property type="entry name" value="Cullin"/>
    <property type="match status" value="1"/>
</dbReference>
<evidence type="ECO:0000313" key="8">
    <source>
        <dbReference type="EMBL" id="CAD8513381.1"/>
    </source>
</evidence>
<dbReference type="Gene3D" id="3.30.230.130">
    <property type="entry name" value="Cullin, Chain C, Domain 2"/>
    <property type="match status" value="1"/>
</dbReference>
<feature type="region of interest" description="Disordered" evidence="6">
    <location>
        <begin position="677"/>
        <end position="697"/>
    </location>
</feature>
<dbReference type="InterPro" id="IPR036388">
    <property type="entry name" value="WH-like_DNA-bd_sf"/>
</dbReference>
<evidence type="ECO:0000256" key="3">
    <source>
        <dbReference type="ARBA" id="ARBA00022843"/>
    </source>
</evidence>
<dbReference type="PANTHER" id="PTHR11932">
    <property type="entry name" value="CULLIN"/>
    <property type="match status" value="1"/>
</dbReference>
<dbReference type="InterPro" id="IPR036317">
    <property type="entry name" value="Cullin_homology_sf"/>
</dbReference>
<keyword evidence="3" id="KW-0832">Ubl conjugation</keyword>
<protein>
    <recommendedName>
        <fullName evidence="7">Cullin family profile domain-containing protein</fullName>
    </recommendedName>
</protein>
<dbReference type="InterPro" id="IPR045093">
    <property type="entry name" value="Cullin"/>
</dbReference>
<dbReference type="SMART" id="SM00182">
    <property type="entry name" value="CULLIN"/>
    <property type="match status" value="1"/>
</dbReference>
<dbReference type="Gene3D" id="1.20.1310.10">
    <property type="entry name" value="Cullin Repeats"/>
    <property type="match status" value="4"/>
</dbReference>
<evidence type="ECO:0000256" key="5">
    <source>
        <dbReference type="RuleBase" id="RU003829"/>
    </source>
</evidence>
<dbReference type="SUPFAM" id="SSF75632">
    <property type="entry name" value="Cullin homology domain"/>
    <property type="match status" value="1"/>
</dbReference>
<proteinExistence type="inferred from homology"/>
<name>A0A7S0NH30_MICPS</name>
<dbReference type="InterPro" id="IPR019559">
    <property type="entry name" value="Cullin_neddylation_domain"/>
</dbReference>
<dbReference type="AlphaFoldDB" id="A0A7S0NH30"/>